<reference evidence="1" key="1">
    <citation type="journal article" date="2015" name="Nature">
        <title>Complex archaea that bridge the gap between prokaryotes and eukaryotes.</title>
        <authorList>
            <person name="Spang A."/>
            <person name="Saw J.H."/>
            <person name="Jorgensen S.L."/>
            <person name="Zaremba-Niedzwiedzka K."/>
            <person name="Martijn J."/>
            <person name="Lind A.E."/>
            <person name="van Eijk R."/>
            <person name="Schleper C."/>
            <person name="Guy L."/>
            <person name="Ettema T.J."/>
        </authorList>
    </citation>
    <scope>NUCLEOTIDE SEQUENCE</scope>
</reference>
<dbReference type="AlphaFoldDB" id="A0A0F9IR68"/>
<comment type="caution">
    <text evidence="1">The sequence shown here is derived from an EMBL/GenBank/DDBJ whole genome shotgun (WGS) entry which is preliminary data.</text>
</comment>
<evidence type="ECO:0000313" key="1">
    <source>
        <dbReference type="EMBL" id="KKL89647.1"/>
    </source>
</evidence>
<proteinExistence type="predicted"/>
<dbReference type="SUPFAM" id="SSF109604">
    <property type="entry name" value="HD-domain/PDEase-like"/>
    <property type="match status" value="1"/>
</dbReference>
<organism evidence="1">
    <name type="scientific">marine sediment metagenome</name>
    <dbReference type="NCBI Taxonomy" id="412755"/>
    <lineage>
        <taxon>unclassified sequences</taxon>
        <taxon>metagenomes</taxon>
        <taxon>ecological metagenomes</taxon>
    </lineage>
</organism>
<sequence length="178" mass="20617">MSIEKTINKVRAIREGGNTERSHTTPHHGSYSIAEHGWGVATLLAVLHPDPSRHLILAGMWHDVHERWTGDTPGSIKWSFSNILKAEIKKFENTIDSDLGINFNLSPEDIKWLKACDMLEFWLWSKDQQALGNCNADEGKSNAEHWFNTHEDDVPETIWDFMAHYHWRRTSDRDGWKL</sequence>
<dbReference type="EMBL" id="LAZR01020228">
    <property type="protein sequence ID" value="KKL89647.1"/>
    <property type="molecule type" value="Genomic_DNA"/>
</dbReference>
<evidence type="ECO:0008006" key="2">
    <source>
        <dbReference type="Google" id="ProtNLM"/>
    </source>
</evidence>
<protein>
    <recommendedName>
        <fullName evidence="2">HD domain-containing protein</fullName>
    </recommendedName>
</protein>
<accession>A0A0F9IR68</accession>
<name>A0A0F9IR68_9ZZZZ</name>
<dbReference type="Gene3D" id="1.10.3210.10">
    <property type="entry name" value="Hypothetical protein af1432"/>
    <property type="match status" value="1"/>
</dbReference>
<gene>
    <name evidence="1" type="ORF">LCGC14_1912600</name>
</gene>